<evidence type="ECO:0000313" key="8">
    <source>
        <dbReference type="Proteomes" id="UP000244064"/>
    </source>
</evidence>
<evidence type="ECO:0000256" key="4">
    <source>
        <dbReference type="SAM" id="SignalP"/>
    </source>
</evidence>
<comment type="similarity">
    <text evidence="1">Belongs to the membrane fusion protein (MFP) (TC 8.A.1) family.</text>
</comment>
<dbReference type="InterPro" id="IPR006143">
    <property type="entry name" value="RND_pump_MFP"/>
</dbReference>
<dbReference type="EMBL" id="QASN01000017">
    <property type="protein sequence ID" value="PTU74279.1"/>
    <property type="molecule type" value="Genomic_DNA"/>
</dbReference>
<dbReference type="AlphaFoldDB" id="A0A2T5P961"/>
<feature type="domain" description="Multidrug resistance protein MdtA-like alpha-helical hairpin" evidence="5">
    <location>
        <begin position="120"/>
        <end position="184"/>
    </location>
</feature>
<evidence type="ECO:0000259" key="5">
    <source>
        <dbReference type="Pfam" id="PF25876"/>
    </source>
</evidence>
<dbReference type="GO" id="GO:0015562">
    <property type="term" value="F:efflux transmembrane transporter activity"/>
    <property type="evidence" value="ECO:0007669"/>
    <property type="project" value="TreeGrafter"/>
</dbReference>
<name>A0A2T5P961_9PSED</name>
<dbReference type="Pfam" id="PF25876">
    <property type="entry name" value="HH_MFP_RND"/>
    <property type="match status" value="1"/>
</dbReference>
<feature type="domain" description="YknX-like C-terminal permuted SH3-like" evidence="6">
    <location>
        <begin position="328"/>
        <end position="398"/>
    </location>
</feature>
<dbReference type="Gene3D" id="1.10.287.470">
    <property type="entry name" value="Helix hairpin bin"/>
    <property type="match status" value="1"/>
</dbReference>
<feature type="signal peptide" evidence="4">
    <location>
        <begin position="1"/>
        <end position="24"/>
    </location>
</feature>
<dbReference type="OrthoDB" id="9806939at2"/>
<keyword evidence="4" id="KW-0732">Signal</keyword>
<dbReference type="SUPFAM" id="SSF111369">
    <property type="entry name" value="HlyD-like secretion proteins"/>
    <property type="match status" value="1"/>
</dbReference>
<dbReference type="PANTHER" id="PTHR30469">
    <property type="entry name" value="MULTIDRUG RESISTANCE PROTEIN MDTA"/>
    <property type="match status" value="1"/>
</dbReference>
<dbReference type="PANTHER" id="PTHR30469:SF15">
    <property type="entry name" value="HLYD FAMILY OF SECRETION PROTEINS"/>
    <property type="match status" value="1"/>
</dbReference>
<feature type="chain" id="PRO_5015623193" description="Efflux RND transporter periplasmic adaptor subunit" evidence="4">
    <location>
        <begin position="25"/>
        <end position="406"/>
    </location>
</feature>
<dbReference type="RefSeq" id="WP_108106978.1">
    <property type="nucleotide sequence ID" value="NZ_QASN01000017.1"/>
</dbReference>
<dbReference type="Gene3D" id="2.40.420.20">
    <property type="match status" value="1"/>
</dbReference>
<dbReference type="InterPro" id="IPR058624">
    <property type="entry name" value="MdtA-like_HH"/>
</dbReference>
<comment type="caution">
    <text evidence="7">The sequence shown here is derived from an EMBL/GenBank/DDBJ whole genome shotgun (WGS) entry which is preliminary data.</text>
</comment>
<evidence type="ECO:0000313" key="7">
    <source>
        <dbReference type="EMBL" id="PTU74279.1"/>
    </source>
</evidence>
<dbReference type="Gene3D" id="2.40.50.100">
    <property type="match status" value="1"/>
</dbReference>
<proteinExistence type="inferred from homology"/>
<evidence type="ECO:0000256" key="1">
    <source>
        <dbReference type="ARBA" id="ARBA00009477"/>
    </source>
</evidence>
<organism evidence="7 8">
    <name type="scientific">Pseudomonas mangrovi</name>
    <dbReference type="NCBI Taxonomy" id="2161748"/>
    <lineage>
        <taxon>Bacteria</taxon>
        <taxon>Pseudomonadati</taxon>
        <taxon>Pseudomonadota</taxon>
        <taxon>Gammaproteobacteria</taxon>
        <taxon>Pseudomonadales</taxon>
        <taxon>Pseudomonadaceae</taxon>
        <taxon>Pseudomonas</taxon>
    </lineage>
</organism>
<evidence type="ECO:0000256" key="3">
    <source>
        <dbReference type="SAM" id="MobiDB-lite"/>
    </source>
</evidence>
<sequence>MTHLIERLRTLSFALLLLSLAACGNGDSPDPQEANREAGTPQELVEGSPSISVSVTPVVRRQLQAWVYSQGTARSRQREFLTFTQQGMVAHVDPQLRVGSPVKAGQVIAYQAPERVRAELQAARAAQAEAEANLALAKVTQRRYETLIAQRSASQQELDEARVRVEQAVAARDSARAQVAQAQVGVDESRLVSPIDGVLARLNIEKGRYFMPSTVQTNTEQSALRTVPALVIDPHRFEVSVDLPAYEFRRIRSGARAVIGGSAPVGGDDADPLALRDGIAGQVYAISPSIDPDTRTFQVLVHTEGSNPGLQDGEFVAVWIAEPALENALAVPAEAIRYRADQAFVFVVDPASGRVSERRLELGQQADNYRAVIEGVEEGERVVTDGRAALHDGQRVRVLQTAGGAR</sequence>
<evidence type="ECO:0008006" key="9">
    <source>
        <dbReference type="Google" id="ProtNLM"/>
    </source>
</evidence>
<evidence type="ECO:0000259" key="6">
    <source>
        <dbReference type="Pfam" id="PF25989"/>
    </source>
</evidence>
<keyword evidence="2" id="KW-0175">Coiled coil</keyword>
<dbReference type="NCBIfam" id="TIGR01730">
    <property type="entry name" value="RND_mfp"/>
    <property type="match status" value="1"/>
</dbReference>
<dbReference type="GO" id="GO:1990281">
    <property type="term" value="C:efflux pump complex"/>
    <property type="evidence" value="ECO:0007669"/>
    <property type="project" value="TreeGrafter"/>
</dbReference>
<dbReference type="Pfam" id="PF25989">
    <property type="entry name" value="YknX_C"/>
    <property type="match status" value="1"/>
</dbReference>
<feature type="coiled-coil region" evidence="2">
    <location>
        <begin position="144"/>
        <end position="178"/>
    </location>
</feature>
<dbReference type="PROSITE" id="PS51257">
    <property type="entry name" value="PROKAR_LIPOPROTEIN"/>
    <property type="match status" value="1"/>
</dbReference>
<dbReference type="InterPro" id="IPR058637">
    <property type="entry name" value="YknX-like_C"/>
</dbReference>
<dbReference type="Proteomes" id="UP000244064">
    <property type="component" value="Unassembled WGS sequence"/>
</dbReference>
<evidence type="ECO:0000256" key="2">
    <source>
        <dbReference type="SAM" id="Coils"/>
    </source>
</evidence>
<feature type="region of interest" description="Disordered" evidence="3">
    <location>
        <begin position="26"/>
        <end position="47"/>
    </location>
</feature>
<accession>A0A2T5P961</accession>
<protein>
    <recommendedName>
        <fullName evidence="9">Efflux RND transporter periplasmic adaptor subunit</fullName>
    </recommendedName>
</protein>
<gene>
    <name evidence="7" type="ORF">DBO85_09265</name>
</gene>
<dbReference type="Gene3D" id="2.40.30.170">
    <property type="match status" value="1"/>
</dbReference>
<keyword evidence="8" id="KW-1185">Reference proteome</keyword>
<reference evidence="7 8" key="1">
    <citation type="submission" date="2018-04" db="EMBL/GenBank/DDBJ databases">
        <title>Pseudomonas sp. nov., isolated from mangrove soil.</title>
        <authorList>
            <person name="Chen C."/>
        </authorList>
    </citation>
    <scope>NUCLEOTIDE SEQUENCE [LARGE SCALE GENOMIC DNA]</scope>
    <source>
        <strain evidence="7 8">TC-11</strain>
    </source>
</reference>